<evidence type="ECO:0000313" key="4">
    <source>
        <dbReference type="EMBL" id="QEE15754.2"/>
    </source>
</evidence>
<evidence type="ECO:0000256" key="2">
    <source>
        <dbReference type="ARBA" id="ARBA00023125"/>
    </source>
</evidence>
<dbReference type="Pfam" id="PF13404">
    <property type="entry name" value="HTH_AsnC-type"/>
    <property type="match status" value="1"/>
</dbReference>
<name>A0A5B9D9D0_9ARCH</name>
<dbReference type="InterPro" id="IPR036390">
    <property type="entry name" value="WH_DNA-bd_sf"/>
</dbReference>
<dbReference type="KEGG" id="psyt:DSAG12_01581"/>
<dbReference type="SUPFAM" id="SSF46785">
    <property type="entry name" value="Winged helix' DNA-binding domain"/>
    <property type="match status" value="1"/>
</dbReference>
<gene>
    <name evidence="4" type="ORF">DSAG12_01581</name>
</gene>
<dbReference type="PANTHER" id="PTHR30154">
    <property type="entry name" value="LEUCINE-RESPONSIVE REGULATORY PROTEIN"/>
    <property type="match status" value="1"/>
</dbReference>
<proteinExistence type="predicted"/>
<dbReference type="GO" id="GO:0043565">
    <property type="term" value="F:sequence-specific DNA binding"/>
    <property type="evidence" value="ECO:0007669"/>
    <property type="project" value="InterPro"/>
</dbReference>
<dbReference type="InterPro" id="IPR036388">
    <property type="entry name" value="WH-like_DNA-bd_sf"/>
</dbReference>
<dbReference type="SMART" id="SM00344">
    <property type="entry name" value="HTH_ASNC"/>
    <property type="match status" value="1"/>
</dbReference>
<dbReference type="GO" id="GO:0043200">
    <property type="term" value="P:response to amino acid"/>
    <property type="evidence" value="ECO:0007669"/>
    <property type="project" value="TreeGrafter"/>
</dbReference>
<organism evidence="4 5">
    <name type="scientific">Promethearchaeum syntrophicum</name>
    <dbReference type="NCBI Taxonomy" id="2594042"/>
    <lineage>
        <taxon>Archaea</taxon>
        <taxon>Promethearchaeati</taxon>
        <taxon>Promethearchaeota</taxon>
        <taxon>Promethearchaeia</taxon>
        <taxon>Promethearchaeales</taxon>
        <taxon>Promethearchaeaceae</taxon>
        <taxon>Promethearchaeum</taxon>
    </lineage>
</organism>
<reference evidence="4 5" key="1">
    <citation type="journal article" date="2020" name="Nature">
        <title>Isolation of an archaeon at the prokaryote-eukaryote interface.</title>
        <authorList>
            <person name="Imachi H."/>
            <person name="Nobu M.K."/>
            <person name="Nakahara N."/>
            <person name="Morono Y."/>
            <person name="Ogawara M."/>
            <person name="Takaki Y."/>
            <person name="Takano Y."/>
            <person name="Uematsu K."/>
            <person name="Ikuta T."/>
            <person name="Ito M."/>
            <person name="Matsui Y."/>
            <person name="Miyazaki M."/>
            <person name="Murata K."/>
            <person name="Saito Y."/>
            <person name="Sakai S."/>
            <person name="Song C."/>
            <person name="Tasumi E."/>
            <person name="Yamanaka Y."/>
            <person name="Yamaguchi T."/>
            <person name="Kamagata Y."/>
            <person name="Tamaki H."/>
            <person name="Takai K."/>
        </authorList>
    </citation>
    <scope>NUCLEOTIDE SEQUENCE [LARGE SCALE GENOMIC DNA]</scope>
    <source>
        <strain evidence="4 5">MK-D1</strain>
    </source>
</reference>
<dbReference type="PANTHER" id="PTHR30154:SF34">
    <property type="entry name" value="TRANSCRIPTIONAL REGULATOR AZLB"/>
    <property type="match status" value="1"/>
</dbReference>
<dbReference type="GO" id="GO:0005829">
    <property type="term" value="C:cytosol"/>
    <property type="evidence" value="ECO:0007669"/>
    <property type="project" value="TreeGrafter"/>
</dbReference>
<keyword evidence="1" id="KW-0805">Transcription regulation</keyword>
<keyword evidence="5" id="KW-1185">Reference proteome</keyword>
<accession>A0A5B9D9D0</accession>
<keyword evidence="3" id="KW-0804">Transcription</keyword>
<dbReference type="PROSITE" id="PS50956">
    <property type="entry name" value="HTH_ASNC_2"/>
    <property type="match status" value="1"/>
</dbReference>
<dbReference type="Proteomes" id="UP000321408">
    <property type="component" value="Chromosome"/>
</dbReference>
<dbReference type="AlphaFoldDB" id="A0A5B9D9D0"/>
<evidence type="ECO:0000256" key="3">
    <source>
        <dbReference type="ARBA" id="ARBA00023163"/>
    </source>
</evidence>
<evidence type="ECO:0000313" key="5">
    <source>
        <dbReference type="Proteomes" id="UP000321408"/>
    </source>
</evidence>
<protein>
    <submittedName>
        <fullName evidence="4">Lrp/AsnC family transcriptional regulator</fullName>
    </submittedName>
</protein>
<dbReference type="Gene3D" id="1.10.10.10">
    <property type="entry name" value="Winged helix-like DNA-binding domain superfamily/Winged helix DNA-binding domain"/>
    <property type="match status" value="1"/>
</dbReference>
<keyword evidence="2" id="KW-0238">DNA-binding</keyword>
<dbReference type="InterPro" id="IPR019888">
    <property type="entry name" value="Tscrpt_reg_AsnC-like"/>
</dbReference>
<sequence length="195" mass="22668">MDKVDMKLLAAMEENSRISLKNLARDLNVKTSTIYHRLHKLKESNILENFTIIINPEAVGLNKHIIMNIRLKKMVIGKLDTMFLESFGKFLAEQYEEVLFSSVGSDEMIWIIATFRDDKHYEQFKSEISENPYIENSETVLLNSILKGQKIFKFLPNLLKQEAKGDYFSEDDEDEKPDANKKSNSSEDDETDIFF</sequence>
<dbReference type="EMBL" id="CP042905">
    <property type="protein sequence ID" value="QEE15754.2"/>
    <property type="molecule type" value="Genomic_DNA"/>
</dbReference>
<evidence type="ECO:0000256" key="1">
    <source>
        <dbReference type="ARBA" id="ARBA00023015"/>
    </source>
</evidence>
<reference evidence="4 5" key="2">
    <citation type="journal article" date="2024" name="Int. J. Syst. Evol. Microbiol.">
        <title>Promethearchaeum syntrophicum gen. nov., sp. nov., an anaerobic, obligately syntrophic archaeon, the first isolate of the lineage 'Asgard' archaea, and proposal of the new archaeal phylum Promethearchaeota phyl. nov. and kingdom Promethearchaeati regn. nov.</title>
        <authorList>
            <person name="Imachi H."/>
            <person name="Nobu M.K."/>
            <person name="Kato S."/>
            <person name="Takaki Y."/>
            <person name="Miyazaki M."/>
            <person name="Miyata M."/>
            <person name="Ogawara M."/>
            <person name="Saito Y."/>
            <person name="Sakai S."/>
            <person name="Tahara Y.O."/>
            <person name="Takano Y."/>
            <person name="Tasumi E."/>
            <person name="Uematsu K."/>
            <person name="Yoshimura T."/>
            <person name="Itoh T."/>
            <person name="Ohkuma M."/>
            <person name="Takai K."/>
        </authorList>
    </citation>
    <scope>NUCLEOTIDE SEQUENCE [LARGE SCALE GENOMIC DNA]</scope>
    <source>
        <strain evidence="4 5">MK-D1</strain>
    </source>
</reference>
<dbReference type="InterPro" id="IPR000485">
    <property type="entry name" value="AsnC-type_HTH_dom"/>
</dbReference>